<dbReference type="SMART" id="SM00849">
    <property type="entry name" value="Lactamase_B"/>
    <property type="match status" value="1"/>
</dbReference>
<keyword evidence="3" id="KW-1185">Reference proteome</keyword>
<sequence length="296" mass="32927">MQLIENVTVLGDRHFRIYAVGKGPAVLLEGGVSAVVPAVLKQAAAGLVPPGVSHLVVMHAHYDHVCGIPGLREIFPGALVAGSAEARKILQRAKIVTHFFKEDAATTEALRQETGLEEKAFDSVVDHINVERVIEDGEKWTLGPGSTLHFYRAPGHSPCSLLAYLPESEVLFSSDCAGFPVNDKCIFPIFFEGYAKYLTTIDRMRDFRAEILAGAHEQLIFGRKYVAEFLDQARSETERMKEFVSSGRKKGLGEQEIADLLFDMYYCDNLRIYSVNNIRFCCSLLVRRVLETEENG</sequence>
<gene>
    <name evidence="2" type="ORF">SAMN05660706_10568</name>
</gene>
<dbReference type="AlphaFoldDB" id="A0A1I6D477"/>
<evidence type="ECO:0000313" key="2">
    <source>
        <dbReference type="EMBL" id="SFR00298.1"/>
    </source>
</evidence>
<dbReference type="Proteomes" id="UP000199584">
    <property type="component" value="Unassembled WGS sequence"/>
</dbReference>
<proteinExistence type="predicted"/>
<dbReference type="OrthoDB" id="9802248at2"/>
<organism evidence="2 3">
    <name type="scientific">Desulfoscipio geothermicus DSM 3669</name>
    <dbReference type="NCBI Taxonomy" id="1121426"/>
    <lineage>
        <taxon>Bacteria</taxon>
        <taxon>Bacillati</taxon>
        <taxon>Bacillota</taxon>
        <taxon>Clostridia</taxon>
        <taxon>Eubacteriales</taxon>
        <taxon>Desulfallaceae</taxon>
        <taxon>Desulfoscipio</taxon>
    </lineage>
</organism>
<dbReference type="EMBL" id="FOYM01000005">
    <property type="protein sequence ID" value="SFR00298.1"/>
    <property type="molecule type" value="Genomic_DNA"/>
</dbReference>
<protein>
    <submittedName>
        <fullName evidence="2">Glyoxylase, beta-lactamase superfamily II</fullName>
    </submittedName>
</protein>
<name>A0A1I6D477_9FIRM</name>
<dbReference type="STRING" id="39060.SAMN05660706_10568"/>
<dbReference type="PANTHER" id="PTHR42951:SF17">
    <property type="entry name" value="METALLO-BETA-LACTAMASE DOMAIN-CONTAINING PROTEIN"/>
    <property type="match status" value="1"/>
</dbReference>
<dbReference type="Pfam" id="PF00753">
    <property type="entry name" value="Lactamase_B"/>
    <property type="match status" value="1"/>
</dbReference>
<dbReference type="InterPro" id="IPR001279">
    <property type="entry name" value="Metallo-B-lactamas"/>
</dbReference>
<feature type="domain" description="Metallo-beta-lactamase" evidence="1">
    <location>
        <begin position="22"/>
        <end position="216"/>
    </location>
</feature>
<dbReference type="SUPFAM" id="SSF56281">
    <property type="entry name" value="Metallo-hydrolase/oxidoreductase"/>
    <property type="match status" value="1"/>
</dbReference>
<evidence type="ECO:0000313" key="3">
    <source>
        <dbReference type="Proteomes" id="UP000199584"/>
    </source>
</evidence>
<accession>A0A1I6D477</accession>
<dbReference type="Gene3D" id="3.60.15.10">
    <property type="entry name" value="Ribonuclease Z/Hydroxyacylglutathione hydrolase-like"/>
    <property type="match status" value="1"/>
</dbReference>
<reference evidence="3" key="1">
    <citation type="submission" date="2016-10" db="EMBL/GenBank/DDBJ databases">
        <authorList>
            <person name="Varghese N."/>
            <person name="Submissions S."/>
        </authorList>
    </citation>
    <scope>NUCLEOTIDE SEQUENCE [LARGE SCALE GENOMIC DNA]</scope>
    <source>
        <strain evidence="3">DSM 3669</strain>
    </source>
</reference>
<evidence type="ECO:0000259" key="1">
    <source>
        <dbReference type="SMART" id="SM00849"/>
    </source>
</evidence>
<dbReference type="InterPro" id="IPR036866">
    <property type="entry name" value="RibonucZ/Hydroxyglut_hydro"/>
</dbReference>
<dbReference type="RefSeq" id="WP_092482244.1">
    <property type="nucleotide sequence ID" value="NZ_FOYM01000005.1"/>
</dbReference>
<dbReference type="InterPro" id="IPR050855">
    <property type="entry name" value="NDM-1-like"/>
</dbReference>
<dbReference type="PANTHER" id="PTHR42951">
    <property type="entry name" value="METALLO-BETA-LACTAMASE DOMAIN-CONTAINING"/>
    <property type="match status" value="1"/>
</dbReference>